<dbReference type="InterPro" id="IPR000944">
    <property type="entry name" value="Tscrpt_reg_Rrf2"/>
</dbReference>
<dbReference type="NCBIfam" id="TIGR00738">
    <property type="entry name" value="rrf2_super"/>
    <property type="match status" value="1"/>
</dbReference>
<dbReference type="GO" id="GO:0003700">
    <property type="term" value="F:DNA-binding transcription factor activity"/>
    <property type="evidence" value="ECO:0007669"/>
    <property type="project" value="TreeGrafter"/>
</dbReference>
<dbReference type="Pfam" id="PF02082">
    <property type="entry name" value="Rrf2"/>
    <property type="match status" value="1"/>
</dbReference>
<dbReference type="PROSITE" id="PS51197">
    <property type="entry name" value="HTH_RRF2_2"/>
    <property type="match status" value="1"/>
</dbReference>
<sequence length="138" mass="15703">MRISTRARYGLRFLIELARHPGEVVSLKYIAENQRIPRRYLEQIASRLHSEKFVRSYRGPDGGYTLALPPEEINLLDILEALGDSPVILDCIDAKGICDFSSMCAARKVWKEMRDCIANHLRSITLADIVNQGKDEDN</sequence>
<dbReference type="PANTHER" id="PTHR33221">
    <property type="entry name" value="WINGED HELIX-TURN-HELIX TRANSCRIPTIONAL REGULATOR, RRF2 FAMILY"/>
    <property type="match status" value="1"/>
</dbReference>
<dbReference type="Gene3D" id="1.10.10.10">
    <property type="entry name" value="Winged helix-like DNA-binding domain superfamily/Winged helix DNA-binding domain"/>
    <property type="match status" value="1"/>
</dbReference>
<reference evidence="2" key="1">
    <citation type="journal article" date="2020" name="mSystems">
        <title>Genome- and Community-Level Interaction Insights into Carbon Utilization and Element Cycling Functions of Hydrothermarchaeota in Hydrothermal Sediment.</title>
        <authorList>
            <person name="Zhou Z."/>
            <person name="Liu Y."/>
            <person name="Xu W."/>
            <person name="Pan J."/>
            <person name="Luo Z.H."/>
            <person name="Li M."/>
        </authorList>
    </citation>
    <scope>NUCLEOTIDE SEQUENCE [LARGE SCALE GENOMIC DNA]</scope>
    <source>
        <strain evidence="2">HyVt-102</strain>
    </source>
</reference>
<dbReference type="InterPro" id="IPR036388">
    <property type="entry name" value="WH-like_DNA-bd_sf"/>
</dbReference>
<dbReference type="EMBL" id="DQWE01000175">
    <property type="protein sequence ID" value="HDI82881.1"/>
    <property type="molecule type" value="Genomic_DNA"/>
</dbReference>
<evidence type="ECO:0000256" key="1">
    <source>
        <dbReference type="ARBA" id="ARBA00023125"/>
    </source>
</evidence>
<dbReference type="GO" id="GO:0005829">
    <property type="term" value="C:cytosol"/>
    <property type="evidence" value="ECO:0007669"/>
    <property type="project" value="TreeGrafter"/>
</dbReference>
<dbReference type="SUPFAM" id="SSF46785">
    <property type="entry name" value="Winged helix' DNA-binding domain"/>
    <property type="match status" value="1"/>
</dbReference>
<proteinExistence type="predicted"/>
<accession>A0A7C0ZE95</accession>
<keyword evidence="1" id="KW-0238">DNA-binding</keyword>
<evidence type="ECO:0000313" key="2">
    <source>
        <dbReference type="EMBL" id="HDI82881.1"/>
    </source>
</evidence>
<dbReference type="AlphaFoldDB" id="A0A7C0ZE95"/>
<comment type="caution">
    <text evidence="2">The sequence shown here is derived from an EMBL/GenBank/DDBJ whole genome shotgun (WGS) entry which is preliminary data.</text>
</comment>
<gene>
    <name evidence="2" type="ORF">ENF18_03705</name>
</gene>
<name>A0A7C0ZE95_UNCW3</name>
<organism evidence="2">
    <name type="scientific">candidate division WOR-3 bacterium</name>
    <dbReference type="NCBI Taxonomy" id="2052148"/>
    <lineage>
        <taxon>Bacteria</taxon>
        <taxon>Bacteria division WOR-3</taxon>
    </lineage>
</organism>
<dbReference type="Proteomes" id="UP000885847">
    <property type="component" value="Unassembled WGS sequence"/>
</dbReference>
<dbReference type="InterPro" id="IPR036390">
    <property type="entry name" value="WH_DNA-bd_sf"/>
</dbReference>
<dbReference type="PANTHER" id="PTHR33221:SF5">
    <property type="entry name" value="HTH-TYPE TRANSCRIPTIONAL REGULATOR ISCR"/>
    <property type="match status" value="1"/>
</dbReference>
<dbReference type="GO" id="GO:0003677">
    <property type="term" value="F:DNA binding"/>
    <property type="evidence" value="ECO:0007669"/>
    <property type="project" value="UniProtKB-KW"/>
</dbReference>
<protein>
    <submittedName>
        <fullName evidence="2">RrF2 family transcriptional regulator</fullName>
    </submittedName>
</protein>